<keyword evidence="2" id="KW-1185">Reference proteome</keyword>
<name>A0A4Q2D8W3_9AGAR</name>
<dbReference type="AlphaFoldDB" id="A0A4Q2D8W3"/>
<reference evidence="1 2" key="1">
    <citation type="submission" date="2019-01" db="EMBL/GenBank/DDBJ databases">
        <title>Draft genome sequence of Psathyrella aberdarensis IHI B618.</title>
        <authorList>
            <person name="Buettner E."/>
            <person name="Kellner H."/>
        </authorList>
    </citation>
    <scope>NUCLEOTIDE SEQUENCE [LARGE SCALE GENOMIC DNA]</scope>
    <source>
        <strain evidence="1 2">IHI B618</strain>
    </source>
</reference>
<evidence type="ECO:0000313" key="1">
    <source>
        <dbReference type="EMBL" id="RXW15372.1"/>
    </source>
</evidence>
<protein>
    <submittedName>
        <fullName evidence="1">Uncharacterized protein</fullName>
    </submittedName>
</protein>
<dbReference type="STRING" id="2316362.A0A4Q2D8W3"/>
<comment type="caution">
    <text evidence="1">The sequence shown here is derived from an EMBL/GenBank/DDBJ whole genome shotgun (WGS) entry which is preliminary data.</text>
</comment>
<gene>
    <name evidence="1" type="ORF">EST38_g10482</name>
</gene>
<dbReference type="Proteomes" id="UP000290288">
    <property type="component" value="Unassembled WGS sequence"/>
</dbReference>
<dbReference type="EMBL" id="SDEE01000560">
    <property type="protein sequence ID" value="RXW15372.1"/>
    <property type="molecule type" value="Genomic_DNA"/>
</dbReference>
<evidence type="ECO:0000313" key="2">
    <source>
        <dbReference type="Proteomes" id="UP000290288"/>
    </source>
</evidence>
<dbReference type="Gene3D" id="1.20.1280.50">
    <property type="match status" value="1"/>
</dbReference>
<dbReference type="OrthoDB" id="3365698at2759"/>
<accession>A0A4Q2D8W3</accession>
<organism evidence="1 2">
    <name type="scientific">Candolleomyces aberdarensis</name>
    <dbReference type="NCBI Taxonomy" id="2316362"/>
    <lineage>
        <taxon>Eukaryota</taxon>
        <taxon>Fungi</taxon>
        <taxon>Dikarya</taxon>
        <taxon>Basidiomycota</taxon>
        <taxon>Agaricomycotina</taxon>
        <taxon>Agaricomycetes</taxon>
        <taxon>Agaricomycetidae</taxon>
        <taxon>Agaricales</taxon>
        <taxon>Agaricineae</taxon>
        <taxon>Psathyrellaceae</taxon>
        <taxon>Candolleomyces</taxon>
    </lineage>
</organism>
<proteinExistence type="predicted"/>
<sequence length="625" mass="70240">MLLKSPFFDHLGKNYAPSVEEVKEIKALLKTRQAVLDGIGQQINVLSERRRELEKFIDDHSALLSPVRQIPPDILSSIFEACIPSSCPIAPTMISAKHPAVVISHVCRRWRQIALDHPFLWTEFDVDIPVYPILPFLHNDTLSIETSAQFQTELAQWERKLASRRNFVELWITRSAQCSLSFSLRAFLRDLYRQQCPQGAIDILASFADLLCGASRRWKRVQLSLDIDTFKSPLLQLLHIDPMNFPRLEAARLSVNVRDIYSALLTGGDVTSQIGILQAPSLRSVTLTDLWAPISRFPIKWSTITELSLGAYRIAEGIEGRIVTDTRHAIDIFSSCPNLIKCALTLTTGSEWEAGTLNDSLPHSLPLEQQIPLPFLTSMSIWGPLSQGLGTSLYLPSLRTLLLLGSSITHKNENESAVVEWIQNFGAVLTEVTLEHPCLTQSALLYCLKRLPNVTTLRLVDRSATATLFNFLGEAPSFEPSVDGSHPAVVNELLLEKLTPKVNQDGPCLSDCLCPNLQRFGCRMEQIEFREEALLEFIAGRRRRGNLALLESVVVRFRGFPQQMDIRSELEKRSVCLEDFVLVVGYCVNSYTFIPPSTKSSGERSYNLSLLDRYLTEFIFPSCAL</sequence>